<proteinExistence type="predicted"/>
<dbReference type="InterPro" id="IPR055411">
    <property type="entry name" value="LRR_FXL15/At3g58940/PEG3-like"/>
</dbReference>
<accession>A0A9J5WH78</accession>
<dbReference type="Pfam" id="PF00646">
    <property type="entry name" value="F-box"/>
    <property type="match status" value="3"/>
</dbReference>
<dbReference type="AlphaFoldDB" id="A0A9J5WH78"/>
<keyword evidence="3" id="KW-1185">Reference proteome</keyword>
<dbReference type="PANTHER" id="PTHR34145">
    <property type="entry name" value="OS02G0105600 PROTEIN"/>
    <property type="match status" value="1"/>
</dbReference>
<sequence>MDKTSAELPTEILHQILSLLPNKTAARTALLSKSWLKACSTKPHLCFDKSDPIEYRAHEFLRIVDNTLERYHRDNNLPISSFELCISFYDHIYCDGLVDKWLDIITDKRASKVSLFVKSKAKEYCERYNLFVHNIIKMKFIQHLELNHCQILLAKRKALFYDDKIKCDNLKNITLCYVTISQLALESLISCCPQIEKVSIQYCVGFNSIRVSKTLPKLVCFSIFCCPIVEVEIVDAPKLLSFEYVNKGDSVPYLSSDNLHICLRTIEIGTCQNLRRVEFVKVTVEYWDLFKIIQKLHSVKELILHYCRYLRKIKISSSTLEVCSIVQRDLVEEAIFDTPKLLSLAFSDQDRLPSFSFERAPSQCRVSINIDILWDVQHLMNLRRFLVELGDQVVDLTLSTFSKSLILPRGIYHLPTLEVEHLELSYSDITTATYSSYNYDVIFAICMPKILTLQCDKKLKKFLRQQWLKKRENRFIKCTWKKYLINAEIEYKKRNGDDWMTLDRKILIADPHIIEEIYTIRFKQIQRNEKNKYSYIPRISQLPTEILHQILSLLPTKTAARTAVLSKQWLKACYTNSNLCLTNLILAKNNRIMVDYTLERYSRENLPISAFKLHISFSNQTDCEGLVDKWLEIIAERRASQVALLVKSESGVYSKRYSLLADSIFAIESLQELEINCCRILKQKALLSEDKIECSNLKNLTLCYVTVSESALDSLISCCSQIQKISFQHCLGFNCIRVSKNLPNLLSLHILKCPIMEVHIGDAPKLLSFEYVNKGDSERLYRHNHDICLRTLEIGTCQNLRRVEFVKAEIDDVVLFELIPKLHFIKELILHHCNIESCACLVQATFDVPKLLFLVVKPMQDFGERIRLPYLTVDSIGKGLRATSGVDHFPSTEVENLILTYCDWSITSYSSYLNDVFWICQPKNLNVHCGNKFRKFIDCMKAGGDDWMTLDWKMLAANPHIIEEIRIIRFKHTQRKEIKQESYILRSATAMDRISDLPTEILHQILSLLPIKTAAQTAVLSKPWLKACYTNPYLCFDHMILNHHGCITRYRRENLPISAFNLRISFCDQTDCDGLIDKWLDIIAQKSVLQSLTFQESDKRFRKYLRQLLKKRQWSFPRCTWKEYMMNAQIEYKKRTQDDWITLDRKILAADTRIIEEMKTIRLTLYSKDSNFGASTT</sequence>
<comment type="caution">
    <text evidence="2">The sequence shown here is derived from an EMBL/GenBank/DDBJ whole genome shotgun (WGS) entry which is preliminary data.</text>
</comment>
<reference evidence="2 3" key="1">
    <citation type="submission" date="2020-09" db="EMBL/GenBank/DDBJ databases">
        <title>De no assembly of potato wild relative species, Solanum commersonii.</title>
        <authorList>
            <person name="Cho K."/>
        </authorList>
    </citation>
    <scope>NUCLEOTIDE SEQUENCE [LARGE SCALE GENOMIC DNA]</scope>
    <source>
        <strain evidence="2">LZ3.2</strain>
        <tissue evidence="2">Leaf</tissue>
    </source>
</reference>
<dbReference type="InterPro" id="IPR053781">
    <property type="entry name" value="F-box_AtFBL13-like"/>
</dbReference>
<evidence type="ECO:0000313" key="3">
    <source>
        <dbReference type="Proteomes" id="UP000824120"/>
    </source>
</evidence>
<dbReference type="EMBL" id="JACXVP010000011">
    <property type="protein sequence ID" value="KAG5575171.1"/>
    <property type="molecule type" value="Genomic_DNA"/>
</dbReference>
<feature type="domain" description="F-box" evidence="1">
    <location>
        <begin position="536"/>
        <end position="569"/>
    </location>
</feature>
<protein>
    <recommendedName>
        <fullName evidence="1">F-box domain-containing protein</fullName>
    </recommendedName>
</protein>
<name>A0A9J5WH78_SOLCO</name>
<dbReference type="SUPFAM" id="SSF52047">
    <property type="entry name" value="RNI-like"/>
    <property type="match status" value="2"/>
</dbReference>
<dbReference type="InterPro" id="IPR053772">
    <property type="entry name" value="At1g61320/At1g61330-like"/>
</dbReference>
<dbReference type="InterPro" id="IPR036047">
    <property type="entry name" value="F-box-like_dom_sf"/>
</dbReference>
<dbReference type="PROSITE" id="PS50181">
    <property type="entry name" value="FBOX"/>
    <property type="match status" value="1"/>
</dbReference>
<dbReference type="CDD" id="cd22160">
    <property type="entry name" value="F-box_AtFBL13-like"/>
    <property type="match status" value="2"/>
</dbReference>
<dbReference type="SMART" id="SM00256">
    <property type="entry name" value="FBOX"/>
    <property type="match status" value="3"/>
</dbReference>
<evidence type="ECO:0000259" key="1">
    <source>
        <dbReference type="PROSITE" id="PS50181"/>
    </source>
</evidence>
<dbReference type="Gene3D" id="1.20.1280.50">
    <property type="match status" value="3"/>
</dbReference>
<dbReference type="Gene3D" id="3.80.10.10">
    <property type="entry name" value="Ribonuclease Inhibitor"/>
    <property type="match status" value="2"/>
</dbReference>
<gene>
    <name evidence="2" type="ORF">H5410_055305</name>
</gene>
<dbReference type="PANTHER" id="PTHR34145:SF28">
    <property type="entry name" value="F-BOX DOMAIN-CONTAINING PROTEIN"/>
    <property type="match status" value="1"/>
</dbReference>
<dbReference type="Pfam" id="PF24758">
    <property type="entry name" value="LRR_At5g56370"/>
    <property type="match status" value="2"/>
</dbReference>
<dbReference type="Proteomes" id="UP000824120">
    <property type="component" value="Chromosome 11"/>
</dbReference>
<dbReference type="InterPro" id="IPR001810">
    <property type="entry name" value="F-box_dom"/>
</dbReference>
<organism evidence="2 3">
    <name type="scientific">Solanum commersonii</name>
    <name type="common">Commerson's wild potato</name>
    <name type="synonym">Commerson's nightshade</name>
    <dbReference type="NCBI Taxonomy" id="4109"/>
    <lineage>
        <taxon>Eukaryota</taxon>
        <taxon>Viridiplantae</taxon>
        <taxon>Streptophyta</taxon>
        <taxon>Embryophyta</taxon>
        <taxon>Tracheophyta</taxon>
        <taxon>Spermatophyta</taxon>
        <taxon>Magnoliopsida</taxon>
        <taxon>eudicotyledons</taxon>
        <taxon>Gunneridae</taxon>
        <taxon>Pentapetalae</taxon>
        <taxon>asterids</taxon>
        <taxon>lamiids</taxon>
        <taxon>Solanales</taxon>
        <taxon>Solanaceae</taxon>
        <taxon>Solanoideae</taxon>
        <taxon>Solaneae</taxon>
        <taxon>Solanum</taxon>
    </lineage>
</organism>
<dbReference type="InterPro" id="IPR032675">
    <property type="entry name" value="LRR_dom_sf"/>
</dbReference>
<dbReference type="OrthoDB" id="1294161at2759"/>
<evidence type="ECO:0000313" key="2">
    <source>
        <dbReference type="EMBL" id="KAG5575171.1"/>
    </source>
</evidence>
<dbReference type="SUPFAM" id="SSF81383">
    <property type="entry name" value="F-box domain"/>
    <property type="match status" value="3"/>
</dbReference>